<organism evidence="5">
    <name type="scientific">uncultured Rubrobacteraceae bacterium</name>
    <dbReference type="NCBI Taxonomy" id="349277"/>
    <lineage>
        <taxon>Bacteria</taxon>
        <taxon>Bacillati</taxon>
        <taxon>Actinomycetota</taxon>
        <taxon>Rubrobacteria</taxon>
        <taxon>Rubrobacterales</taxon>
        <taxon>Rubrobacteraceae</taxon>
        <taxon>environmental samples</taxon>
    </lineage>
</organism>
<dbReference type="PRINTS" id="PR00080">
    <property type="entry name" value="SDRFAMILY"/>
</dbReference>
<keyword evidence="2" id="KW-0521">NADP</keyword>
<dbReference type="AlphaFoldDB" id="A0A6J4RIV3"/>
<dbReference type="PANTHER" id="PTHR43490:SF99">
    <property type="entry name" value="SHORT-CHAIN DEHYDROGENASE_REDUCTASE"/>
    <property type="match status" value="1"/>
</dbReference>
<keyword evidence="3" id="KW-0560">Oxidoreductase</keyword>
<evidence type="ECO:0000256" key="1">
    <source>
        <dbReference type="ARBA" id="ARBA00006484"/>
    </source>
</evidence>
<protein>
    <recommendedName>
        <fullName evidence="6">3-oxoacyl-[acyl-carrier protein] reductase</fullName>
    </recommendedName>
</protein>
<dbReference type="GO" id="GO:0016491">
    <property type="term" value="F:oxidoreductase activity"/>
    <property type="evidence" value="ECO:0007669"/>
    <property type="project" value="UniProtKB-KW"/>
</dbReference>
<dbReference type="Pfam" id="PF00106">
    <property type="entry name" value="adh_short"/>
    <property type="match status" value="2"/>
</dbReference>
<dbReference type="PANTHER" id="PTHR43490">
    <property type="entry name" value="(+)-NEOMENTHOL DEHYDROGENASE"/>
    <property type="match status" value="1"/>
</dbReference>
<gene>
    <name evidence="5" type="ORF">AVDCRST_MAG12-1063</name>
</gene>
<dbReference type="InterPro" id="IPR036291">
    <property type="entry name" value="NAD(P)-bd_dom_sf"/>
</dbReference>
<dbReference type="InterPro" id="IPR002347">
    <property type="entry name" value="SDR_fam"/>
</dbReference>
<dbReference type="SUPFAM" id="SSF51735">
    <property type="entry name" value="NAD(P)-binding Rossmann-fold domains"/>
    <property type="match status" value="1"/>
</dbReference>
<evidence type="ECO:0000313" key="5">
    <source>
        <dbReference type="EMBL" id="CAA9474728.1"/>
    </source>
</evidence>
<dbReference type="EMBL" id="CADCVK010000171">
    <property type="protein sequence ID" value="CAA9474728.1"/>
    <property type="molecule type" value="Genomic_DNA"/>
</dbReference>
<dbReference type="Gene3D" id="3.40.50.720">
    <property type="entry name" value="NAD(P)-binding Rossmann-like Domain"/>
    <property type="match status" value="2"/>
</dbReference>
<name>A0A6J4RIV3_9ACTN</name>
<evidence type="ECO:0000256" key="3">
    <source>
        <dbReference type="ARBA" id="ARBA00023002"/>
    </source>
</evidence>
<comment type="similarity">
    <text evidence="1 4">Belongs to the short-chain dehydrogenases/reductases (SDR) family.</text>
</comment>
<evidence type="ECO:0000256" key="2">
    <source>
        <dbReference type="ARBA" id="ARBA00022857"/>
    </source>
</evidence>
<evidence type="ECO:0008006" key="6">
    <source>
        <dbReference type="Google" id="ProtNLM"/>
    </source>
</evidence>
<dbReference type="PRINTS" id="PR00081">
    <property type="entry name" value="GDHRDH"/>
</dbReference>
<proteinExistence type="inferred from homology"/>
<reference evidence="5" key="1">
    <citation type="submission" date="2020-02" db="EMBL/GenBank/DDBJ databases">
        <authorList>
            <person name="Meier V. D."/>
        </authorList>
    </citation>
    <scope>NUCLEOTIDE SEQUENCE</scope>
    <source>
        <strain evidence="5">AVDCRST_MAG12</strain>
    </source>
</reference>
<evidence type="ECO:0000256" key="4">
    <source>
        <dbReference type="RuleBase" id="RU000363"/>
    </source>
</evidence>
<accession>A0A6J4RIV3</accession>
<sequence>MTQQASNAVALVTGANRGIGFHIARQLALAGLTVLVGSRDPDRGGGAVEQLVGECLGARVRRGFGRLDVLVNNAGTRPGFDAPSRVTVEDLRRAYETNVFGAVATTNTFLPLLRESAGGRIVNVSSDLGSMAGLTDPEWEWAGVNALAYQFSKTAQNAATVMYAKELRDTRIKVNAVNPGFRSTDMNPMPGSRDPAEGAAVATRMALIDEDGPTGEFHTDDGGTYPW</sequence>